<feature type="transmembrane region" description="Helical" evidence="7">
    <location>
        <begin position="289"/>
        <end position="311"/>
    </location>
</feature>
<dbReference type="GO" id="GO:0005886">
    <property type="term" value="C:plasma membrane"/>
    <property type="evidence" value="ECO:0007669"/>
    <property type="project" value="TreeGrafter"/>
</dbReference>
<gene>
    <name evidence="8" type="ORF">RZN69_21665</name>
</gene>
<dbReference type="InterPro" id="IPR001734">
    <property type="entry name" value="Na/solute_symporter"/>
</dbReference>
<dbReference type="Proteomes" id="UP001304300">
    <property type="component" value="Chromosome"/>
</dbReference>
<dbReference type="GO" id="GO:0005412">
    <property type="term" value="F:D-glucose:sodium symporter activity"/>
    <property type="evidence" value="ECO:0007669"/>
    <property type="project" value="TreeGrafter"/>
</dbReference>
<feature type="transmembrane region" description="Helical" evidence="7">
    <location>
        <begin position="169"/>
        <end position="189"/>
    </location>
</feature>
<feature type="transmembrane region" description="Helical" evidence="7">
    <location>
        <begin position="341"/>
        <end position="362"/>
    </location>
</feature>
<keyword evidence="4 7" id="KW-1133">Transmembrane helix</keyword>
<feature type="transmembrane region" description="Helical" evidence="7">
    <location>
        <begin position="397"/>
        <end position="416"/>
    </location>
</feature>
<dbReference type="PANTHER" id="PTHR11819">
    <property type="entry name" value="SOLUTE CARRIER FAMILY 5"/>
    <property type="match status" value="1"/>
</dbReference>
<evidence type="ECO:0000256" key="4">
    <source>
        <dbReference type="ARBA" id="ARBA00022989"/>
    </source>
</evidence>
<comment type="subcellular location">
    <subcellularLocation>
        <location evidence="1">Membrane</location>
        <topology evidence="1">Multi-pass membrane protein</topology>
    </subcellularLocation>
</comment>
<proteinExistence type="inferred from homology"/>
<keyword evidence="5 7" id="KW-0472">Membrane</keyword>
<dbReference type="RefSeq" id="WP_317833664.1">
    <property type="nucleotide sequence ID" value="NZ_CP136920.1"/>
</dbReference>
<feature type="transmembrane region" description="Helical" evidence="7">
    <location>
        <begin position="196"/>
        <end position="214"/>
    </location>
</feature>
<feature type="transmembrane region" description="Helical" evidence="7">
    <location>
        <begin position="43"/>
        <end position="62"/>
    </location>
</feature>
<feature type="transmembrane region" description="Helical" evidence="7">
    <location>
        <begin position="452"/>
        <end position="471"/>
    </location>
</feature>
<dbReference type="Gene3D" id="1.20.1730.10">
    <property type="entry name" value="Sodium/glucose cotransporter"/>
    <property type="match status" value="1"/>
</dbReference>
<dbReference type="InterPro" id="IPR038377">
    <property type="entry name" value="Na/Glc_symporter_sf"/>
</dbReference>
<accession>A0AAQ3QV72</accession>
<evidence type="ECO:0008006" key="10">
    <source>
        <dbReference type="Google" id="ProtNLM"/>
    </source>
</evidence>
<evidence type="ECO:0000256" key="2">
    <source>
        <dbReference type="ARBA" id="ARBA00006434"/>
    </source>
</evidence>
<feature type="transmembrane region" description="Helical" evidence="7">
    <location>
        <begin position="553"/>
        <end position="572"/>
    </location>
</feature>
<evidence type="ECO:0000256" key="5">
    <source>
        <dbReference type="ARBA" id="ARBA00023136"/>
    </source>
</evidence>
<evidence type="ECO:0000313" key="9">
    <source>
        <dbReference type="Proteomes" id="UP001304300"/>
    </source>
</evidence>
<evidence type="ECO:0000256" key="6">
    <source>
        <dbReference type="RuleBase" id="RU362091"/>
    </source>
</evidence>
<keyword evidence="9" id="KW-1185">Reference proteome</keyword>
<feature type="transmembrane region" description="Helical" evidence="7">
    <location>
        <begin position="74"/>
        <end position="92"/>
    </location>
</feature>
<dbReference type="Pfam" id="PF00474">
    <property type="entry name" value="SSF"/>
    <property type="match status" value="1"/>
</dbReference>
<feature type="transmembrane region" description="Helical" evidence="7">
    <location>
        <begin position="491"/>
        <end position="512"/>
    </location>
</feature>
<evidence type="ECO:0000256" key="1">
    <source>
        <dbReference type="ARBA" id="ARBA00004141"/>
    </source>
</evidence>
<name>A0AAQ3QV72_9BACT</name>
<feature type="transmembrane region" description="Helical" evidence="7">
    <location>
        <begin position="578"/>
        <end position="600"/>
    </location>
</feature>
<reference evidence="8 9" key="1">
    <citation type="submission" date="2023-10" db="EMBL/GenBank/DDBJ databases">
        <title>Rubellicoccus peritrichatus gen. nov., sp. nov., isolated from an algae of coral reef tank.</title>
        <authorList>
            <person name="Luo J."/>
        </authorList>
    </citation>
    <scope>NUCLEOTIDE SEQUENCE [LARGE SCALE GENOMIC DNA]</scope>
    <source>
        <strain evidence="8 9">CR14</strain>
    </source>
</reference>
<dbReference type="PANTHER" id="PTHR11819:SF77">
    <property type="entry name" value="SODIUM_GLUCOSE COTRANSPORT PROTEIN"/>
    <property type="match status" value="1"/>
</dbReference>
<sequence length="619" mass="68574">MHIIDYIVIVASLVGITIYGSLFAKKAGKSTSEFILGGRKMPWWLAGASVIATGFNASTPLSDARKIRTDGLSGLWFGWQAVIVSNIAAIWFNRLWRRSRLTTAVEFYDIRYSGKPAKFARIFDVGILGIVNGCIWSAIGLVAMKKVAAVMFGFPEFFNILGVSVPSDWVVVIGTVSLALFYASASGVYGVVWTDLVELIIALACTYYLFFFVFKDVGWNVGLRDKVLSMEDGAGQKLMSLLPELGPALLVLWVVQPIISLGNINPGVQRMLTVKDEKETLKTHYFSTIANYVIKPWPFLIAGLASIFLVADDTLLTQFNPIIDSTGEAIPDYEMVYPQLVAAYLPPGLLGLMVAAFLFAFMSSLDTNIHISASLFVNDLYRPYVSKDRDPHHYVTVARIFMIILTVSSIMIALLVDDILMLMIFALTVHNSSGLVKPLRWLWWRVNGMAEVYGQISGLVLVVFIFFTPLGENLVQWIGSITGSTHNDAYYAIRLLCIVGISSLLSMVAIFIHGPESNEKLDSFYKRLRPHGNWGLVAVRNGAYRPSESSKDLWILTFASFAMVFGAIFTSVGFFLALWTLFTCSLIVTMIGSGGVYVYMKLLYPPGVKIEEDLSYGEE</sequence>
<feature type="transmembrane region" description="Helical" evidence="7">
    <location>
        <begin position="122"/>
        <end position="144"/>
    </location>
</feature>
<dbReference type="AlphaFoldDB" id="A0AAQ3QV72"/>
<dbReference type="EMBL" id="CP136920">
    <property type="protein sequence ID" value="WOO41238.1"/>
    <property type="molecule type" value="Genomic_DNA"/>
</dbReference>
<keyword evidence="3 7" id="KW-0812">Transmembrane</keyword>
<dbReference type="KEGG" id="puo:RZN69_21665"/>
<evidence type="ECO:0000256" key="3">
    <source>
        <dbReference type="ARBA" id="ARBA00022692"/>
    </source>
</evidence>
<comment type="similarity">
    <text evidence="2 6">Belongs to the sodium:solute symporter (SSF) (TC 2.A.21) family.</text>
</comment>
<organism evidence="8 9">
    <name type="scientific">Rubellicoccus peritrichatus</name>
    <dbReference type="NCBI Taxonomy" id="3080537"/>
    <lineage>
        <taxon>Bacteria</taxon>
        <taxon>Pseudomonadati</taxon>
        <taxon>Verrucomicrobiota</taxon>
        <taxon>Opitutia</taxon>
        <taxon>Puniceicoccales</taxon>
        <taxon>Cerasicoccaceae</taxon>
        <taxon>Rubellicoccus</taxon>
    </lineage>
</organism>
<feature type="transmembrane region" description="Helical" evidence="7">
    <location>
        <begin position="248"/>
        <end position="268"/>
    </location>
</feature>
<protein>
    <recommendedName>
        <fullName evidence="10">Na+/proline symporter</fullName>
    </recommendedName>
</protein>
<evidence type="ECO:0000313" key="8">
    <source>
        <dbReference type="EMBL" id="WOO41238.1"/>
    </source>
</evidence>
<evidence type="ECO:0000256" key="7">
    <source>
        <dbReference type="SAM" id="Phobius"/>
    </source>
</evidence>
<feature type="transmembrane region" description="Helical" evidence="7">
    <location>
        <begin position="6"/>
        <end position="23"/>
    </location>
</feature>
<dbReference type="PROSITE" id="PS50283">
    <property type="entry name" value="NA_SOLUT_SYMP_3"/>
    <property type="match status" value="1"/>
</dbReference>